<dbReference type="Proteomes" id="UP000547011">
    <property type="component" value="Unassembled WGS sequence"/>
</dbReference>
<sequence>MTEWIELGSVTAIPPRGARCVNTPSGKIAVFRTAEDQVYAIENRCPHKGGPLSEGIVHGASVTCPLHNWVFDLATGEAQGADEGHVQTYPVKVDGGVIYIAPDVLMQMAAE</sequence>
<name>A0A7W6IK64_9HYPH</name>
<dbReference type="RefSeq" id="WP_183309833.1">
    <property type="nucleotide sequence ID" value="NZ_JACIEW010000001.1"/>
</dbReference>
<proteinExistence type="predicted"/>
<dbReference type="AlphaFoldDB" id="A0A7W6IK64"/>
<keyword evidence="3 8" id="KW-0560">Oxidoreductase</keyword>
<evidence type="ECO:0000256" key="1">
    <source>
        <dbReference type="ARBA" id="ARBA00022714"/>
    </source>
</evidence>
<dbReference type="EMBL" id="JACIEW010000001">
    <property type="protein sequence ID" value="MBB4051107.1"/>
    <property type="molecule type" value="Genomic_DNA"/>
</dbReference>
<dbReference type="InterPro" id="IPR036922">
    <property type="entry name" value="Rieske_2Fe-2S_sf"/>
</dbReference>
<dbReference type="InterPro" id="IPR017941">
    <property type="entry name" value="Rieske_2Fe-2S"/>
</dbReference>
<keyword evidence="1" id="KW-0001">2Fe-2S</keyword>
<dbReference type="GO" id="GO:0042128">
    <property type="term" value="P:nitrate assimilation"/>
    <property type="evidence" value="ECO:0007669"/>
    <property type="project" value="UniProtKB-KW"/>
</dbReference>
<evidence type="ECO:0000256" key="4">
    <source>
        <dbReference type="ARBA" id="ARBA00023004"/>
    </source>
</evidence>
<accession>A0A7W6IK64</accession>
<dbReference type="NCBIfam" id="TIGR02378">
    <property type="entry name" value="nirD_assim_sml"/>
    <property type="match status" value="1"/>
</dbReference>
<dbReference type="PANTHER" id="PTHR21496:SF23">
    <property type="entry name" value="3-PHENYLPROPIONATE_CINNAMIC ACID DIOXYGENASE FERREDOXIN SUBUNIT"/>
    <property type="match status" value="1"/>
</dbReference>
<dbReference type="PANTHER" id="PTHR21496">
    <property type="entry name" value="FERREDOXIN-RELATED"/>
    <property type="match status" value="1"/>
</dbReference>
<evidence type="ECO:0000256" key="5">
    <source>
        <dbReference type="ARBA" id="ARBA00023014"/>
    </source>
</evidence>
<dbReference type="GO" id="GO:0051537">
    <property type="term" value="F:2 iron, 2 sulfur cluster binding"/>
    <property type="evidence" value="ECO:0007669"/>
    <property type="project" value="UniProtKB-KW"/>
</dbReference>
<comment type="caution">
    <text evidence="8">The sequence shown here is derived from an EMBL/GenBank/DDBJ whole genome shotgun (WGS) entry which is preliminary data.</text>
</comment>
<gene>
    <name evidence="8" type="ORF">GGR20_000725</name>
</gene>
<evidence type="ECO:0000256" key="6">
    <source>
        <dbReference type="ARBA" id="ARBA00023063"/>
    </source>
</evidence>
<evidence type="ECO:0000313" key="9">
    <source>
        <dbReference type="Proteomes" id="UP000547011"/>
    </source>
</evidence>
<evidence type="ECO:0000313" key="8">
    <source>
        <dbReference type="EMBL" id="MBB4051107.1"/>
    </source>
</evidence>
<dbReference type="Pfam" id="PF13806">
    <property type="entry name" value="Rieske_2"/>
    <property type="match status" value="1"/>
</dbReference>
<dbReference type="GO" id="GO:0106316">
    <property type="term" value="F:nitrite reductase (NADH) activity"/>
    <property type="evidence" value="ECO:0007669"/>
    <property type="project" value="UniProtKB-EC"/>
</dbReference>
<dbReference type="SUPFAM" id="SSF50022">
    <property type="entry name" value="ISP domain"/>
    <property type="match status" value="1"/>
</dbReference>
<keyword evidence="6" id="KW-0534">Nitrate assimilation</keyword>
<evidence type="ECO:0000256" key="2">
    <source>
        <dbReference type="ARBA" id="ARBA00022723"/>
    </source>
</evidence>
<dbReference type="InterPro" id="IPR012748">
    <property type="entry name" value="Rieske-like_NirD"/>
</dbReference>
<dbReference type="PROSITE" id="PS51296">
    <property type="entry name" value="RIESKE"/>
    <property type="match status" value="1"/>
</dbReference>
<dbReference type="GO" id="GO:0046872">
    <property type="term" value="F:metal ion binding"/>
    <property type="evidence" value="ECO:0007669"/>
    <property type="project" value="UniProtKB-KW"/>
</dbReference>
<feature type="domain" description="Rieske" evidence="7">
    <location>
        <begin position="5"/>
        <end position="100"/>
    </location>
</feature>
<dbReference type="EC" id="1.7.1.15" evidence="8"/>
<protein>
    <submittedName>
        <fullName evidence="8">Nitrite reductase (NADH) small subunit</fullName>
        <ecNumber evidence="8">1.7.1.15</ecNumber>
    </submittedName>
</protein>
<dbReference type="Gene3D" id="2.102.10.10">
    <property type="entry name" value="Rieske [2Fe-2S] iron-sulphur domain"/>
    <property type="match status" value="1"/>
</dbReference>
<keyword evidence="9" id="KW-1185">Reference proteome</keyword>
<dbReference type="CDD" id="cd03530">
    <property type="entry name" value="Rieske_NirD_small_Bacillus"/>
    <property type="match status" value="1"/>
</dbReference>
<reference evidence="8 9" key="1">
    <citation type="submission" date="2020-08" db="EMBL/GenBank/DDBJ databases">
        <title>Genomic Encyclopedia of Type Strains, Phase IV (KMG-IV): sequencing the most valuable type-strain genomes for metagenomic binning, comparative biology and taxonomic classification.</title>
        <authorList>
            <person name="Goeker M."/>
        </authorList>
    </citation>
    <scope>NUCLEOTIDE SEQUENCE [LARGE SCALE GENOMIC DNA]</scope>
    <source>
        <strain evidence="8 9">DSM 23447</strain>
    </source>
</reference>
<evidence type="ECO:0000256" key="3">
    <source>
        <dbReference type="ARBA" id="ARBA00023002"/>
    </source>
</evidence>
<keyword evidence="5" id="KW-0411">Iron-sulfur</keyword>
<keyword evidence="4" id="KW-0408">Iron</keyword>
<organism evidence="8 9">
    <name type="scientific">Devosia subaequoris</name>
    <dbReference type="NCBI Taxonomy" id="395930"/>
    <lineage>
        <taxon>Bacteria</taxon>
        <taxon>Pseudomonadati</taxon>
        <taxon>Pseudomonadota</taxon>
        <taxon>Alphaproteobacteria</taxon>
        <taxon>Hyphomicrobiales</taxon>
        <taxon>Devosiaceae</taxon>
        <taxon>Devosia</taxon>
    </lineage>
</organism>
<keyword evidence="2" id="KW-0479">Metal-binding</keyword>
<evidence type="ECO:0000259" key="7">
    <source>
        <dbReference type="PROSITE" id="PS51296"/>
    </source>
</evidence>